<evidence type="ECO:0000313" key="3">
    <source>
        <dbReference type="Proteomes" id="UP000001307"/>
    </source>
</evidence>
<feature type="region of interest" description="Disordered" evidence="1">
    <location>
        <begin position="162"/>
        <end position="203"/>
    </location>
</feature>
<sequence>MPEIVQEEKKEEELKNETPQKITSVLEEISVDDSQSLPDLEDISPEIETVLKSTPVVPDLYVAPKNDMNEEEIQQAKKTRGRRSVGLSATLPVSEDAPLKRKRGRPRKSEASLKPKKELTIKGKTQLEKYNRKSAPGRTFPEKAEVKRSRRLEDTIQQIRRTRDNSFETSVSAIAKRSGEPAGLDDGRPTPPPTPPVPSKPDEIYDSYEMEIFNQVLEDKKMFL</sequence>
<dbReference type="InParanoid" id="E4X080"/>
<proteinExistence type="predicted"/>
<dbReference type="AlphaFoldDB" id="E4X080"/>
<keyword evidence="3" id="KW-1185">Reference proteome</keyword>
<reference evidence="2" key="1">
    <citation type="journal article" date="2010" name="Science">
        <title>Plasticity of animal genome architecture unmasked by rapid evolution of a pelagic tunicate.</title>
        <authorList>
            <person name="Denoeud F."/>
            <person name="Henriet S."/>
            <person name="Mungpakdee S."/>
            <person name="Aury J.M."/>
            <person name="Da Silva C."/>
            <person name="Brinkmann H."/>
            <person name="Mikhaleva J."/>
            <person name="Olsen L.C."/>
            <person name="Jubin C."/>
            <person name="Canestro C."/>
            <person name="Bouquet J.M."/>
            <person name="Danks G."/>
            <person name="Poulain J."/>
            <person name="Campsteijn C."/>
            <person name="Adamski M."/>
            <person name="Cross I."/>
            <person name="Yadetie F."/>
            <person name="Muffato M."/>
            <person name="Louis A."/>
            <person name="Butcher S."/>
            <person name="Tsagkogeorga G."/>
            <person name="Konrad A."/>
            <person name="Singh S."/>
            <person name="Jensen M.F."/>
            <person name="Cong E.H."/>
            <person name="Eikeseth-Otteraa H."/>
            <person name="Noel B."/>
            <person name="Anthouard V."/>
            <person name="Porcel B.M."/>
            <person name="Kachouri-Lafond R."/>
            <person name="Nishino A."/>
            <person name="Ugolini M."/>
            <person name="Chourrout P."/>
            <person name="Nishida H."/>
            <person name="Aasland R."/>
            <person name="Huzurbazar S."/>
            <person name="Westhof E."/>
            <person name="Delsuc F."/>
            <person name="Lehrach H."/>
            <person name="Reinhardt R."/>
            <person name="Weissenbach J."/>
            <person name="Roy S.W."/>
            <person name="Artiguenave F."/>
            <person name="Postlethwait J.H."/>
            <person name="Manak J.R."/>
            <person name="Thompson E.M."/>
            <person name="Jaillon O."/>
            <person name="Du Pasquier L."/>
            <person name="Boudinot P."/>
            <person name="Liberles D.A."/>
            <person name="Volff J.N."/>
            <person name="Philippe H."/>
            <person name="Lenhard B."/>
            <person name="Roest Crollius H."/>
            <person name="Wincker P."/>
            <person name="Chourrout D."/>
        </authorList>
    </citation>
    <scope>NUCLEOTIDE SEQUENCE [LARGE SCALE GENOMIC DNA]</scope>
</reference>
<protein>
    <submittedName>
        <fullName evidence="2">Uncharacterized protein</fullName>
    </submittedName>
</protein>
<name>E4X080_OIKDI</name>
<evidence type="ECO:0000313" key="2">
    <source>
        <dbReference type="EMBL" id="CBY23179.1"/>
    </source>
</evidence>
<dbReference type="EMBL" id="FN653020">
    <property type="protein sequence ID" value="CBY23179.1"/>
    <property type="molecule type" value="Genomic_DNA"/>
</dbReference>
<feature type="compositionally biased region" description="Basic and acidic residues" evidence="1">
    <location>
        <begin position="107"/>
        <end position="131"/>
    </location>
</feature>
<feature type="region of interest" description="Disordered" evidence="1">
    <location>
        <begin position="62"/>
        <end position="149"/>
    </location>
</feature>
<gene>
    <name evidence="2" type="ORF">GSOID_T00015112001</name>
</gene>
<feature type="compositionally biased region" description="Pro residues" evidence="1">
    <location>
        <begin position="189"/>
        <end position="199"/>
    </location>
</feature>
<organism evidence="2">
    <name type="scientific">Oikopleura dioica</name>
    <name type="common">Tunicate</name>
    <dbReference type="NCBI Taxonomy" id="34765"/>
    <lineage>
        <taxon>Eukaryota</taxon>
        <taxon>Metazoa</taxon>
        <taxon>Chordata</taxon>
        <taxon>Tunicata</taxon>
        <taxon>Appendicularia</taxon>
        <taxon>Copelata</taxon>
        <taxon>Oikopleuridae</taxon>
        <taxon>Oikopleura</taxon>
    </lineage>
</organism>
<dbReference type="Proteomes" id="UP000001307">
    <property type="component" value="Unassembled WGS sequence"/>
</dbReference>
<accession>E4X080</accession>
<dbReference type="OrthoDB" id="10634681at2759"/>
<feature type="region of interest" description="Disordered" evidence="1">
    <location>
        <begin position="1"/>
        <end position="21"/>
    </location>
</feature>
<feature type="compositionally biased region" description="Basic and acidic residues" evidence="1">
    <location>
        <begin position="1"/>
        <end position="18"/>
    </location>
</feature>
<feature type="compositionally biased region" description="Basic and acidic residues" evidence="1">
    <location>
        <begin position="140"/>
        <end position="149"/>
    </location>
</feature>
<evidence type="ECO:0000256" key="1">
    <source>
        <dbReference type="SAM" id="MobiDB-lite"/>
    </source>
</evidence>